<protein>
    <submittedName>
        <fullName evidence="2">Uncharacterized protein</fullName>
    </submittedName>
</protein>
<feature type="compositionally biased region" description="Basic residues" evidence="1">
    <location>
        <begin position="18"/>
        <end position="45"/>
    </location>
</feature>
<feature type="region of interest" description="Disordered" evidence="1">
    <location>
        <begin position="675"/>
        <end position="701"/>
    </location>
</feature>
<dbReference type="EMBL" id="NETL01000028">
    <property type="protein sequence ID" value="OTN64014.1"/>
    <property type="molecule type" value="Genomic_DNA"/>
</dbReference>
<feature type="compositionally biased region" description="Basic and acidic residues" evidence="1">
    <location>
        <begin position="361"/>
        <end position="370"/>
    </location>
</feature>
<name>A0A1Y3DHJ8_PLAKN</name>
<feature type="region of interest" description="Disordered" evidence="1">
    <location>
        <begin position="1"/>
        <end position="53"/>
    </location>
</feature>
<accession>A0A1Y3DHJ8</accession>
<dbReference type="AlphaFoldDB" id="A0A1Y3DHJ8"/>
<dbReference type="Proteomes" id="UP000195012">
    <property type="component" value="Unassembled WGS sequence"/>
</dbReference>
<feature type="compositionally biased region" description="Basic and acidic residues" evidence="1">
    <location>
        <begin position="739"/>
        <end position="748"/>
    </location>
</feature>
<feature type="region of interest" description="Disordered" evidence="1">
    <location>
        <begin position="732"/>
        <end position="752"/>
    </location>
</feature>
<dbReference type="OMA" id="CPIFMNL"/>
<dbReference type="OrthoDB" id="392882at2759"/>
<feature type="region of interest" description="Disordered" evidence="1">
    <location>
        <begin position="912"/>
        <end position="950"/>
    </location>
</feature>
<comment type="caution">
    <text evidence="2">The sequence shown here is derived from an EMBL/GenBank/DDBJ whole genome shotgun (WGS) entry which is preliminary data.</text>
</comment>
<proteinExistence type="predicted"/>
<sequence>MKGKGISTDAPKEERTTKRAKAKKTTKCAKGKAQRNKKRKQGKTLKGKEPSSDESDVYFYNDLRRWQNNVKVPIWLKKPKDKESIKEFYKNVIKKLLRVKNKIRAYKIEEAYLIDCLRKCLMDLNLNSIRYLDYVNYEMFRRPRAGECSDLLKNDAKDEEKGKCSNHTKEEVVPVGTQEDIAKEFPLKDDNYADETTHIRVDCPTGKLTPPTAEEITCLIESLKKALSVEQKDKKEDLMRHVFNKVIIPGAFFENNNFCPIFMNLLKLDIYNSCCLSGTEMSPQLMNLIQLLNNFDEGVADAPSTGKKQKDLPSSSSASTPKGDVQNADAKQKDAKQADSQQADAQQADAPPANSQRVGKHHNESEDNSYREDRLFFQSQTSLFKLSQYCIEKGIVENQQVASFDTIYIYNGKEYQCGSYKCKNKKKRLLSHGNLKYSLDVTEKKNESLHFINEKRVILENDSTLRNRTNCDSLYEEDLNHAHVKRQYVEDVTPVKVGKEVEEGLANESVPSVKAKETSCGREVLEILSNSDEKEQLQYGQLAPVEKETISSVEASMNETDQSFVSAVSVVKGTNKFDYGGCFPQACTNEGCKEDPNNYLRDDMLKLDEGGNATGGEGLDEEFLHGGDTNMFGTPRKATAPTGTETFRLYKENGPEGNGQNVELPLQVVKPGIKNTESNIKIRKRKVSDSSHSDHSSPDKSQSFLFNTYELFMENGKIKKNKKLNSSNEFEDLPIEGKSSTEESHDSKGSNFTGAQVRFQLESNEVGWDSSLNRNHHIISSSEKDLPTSPFPSSRHSQACHDSDMSVIVEKINYDREKDFGSGGREINTMEIFSPSRTRTKCIPNLLSDFSVEKKGYADERDKNVTCAMGRFCNDTSVNCIIDMHDYLKGDGSECLPPKVISHSEVIVLEDNDEEGNEDNTGGSVDRGNYDSVRNCEDTPQTDKRTPWMNTPRINELDLSIPAETPKTKETESKKELSILNIDINKMNNVVLEELMEFFGLKSKTLSRKTLITELTRIQSYLNEQFEKMAKEYHLPISTQKDPPKLSKAKSIEKGYSADCSTYRDREEKQKRTIWNNGCSSSVSHSMGVPLANDLNAEVQRFFQNEEWFDGSLVGGGSTDHVSTTQMISNEVSTTQKSPHPLNDDQAKSQEDYLNHMKKKIKQMELKLLFERIDEAIGVNEVLHDHIKREKEIEYSLLKKYLVDCKLSVNREIVMSYCKDKDIQVVLKKKTKV</sequence>
<gene>
    <name evidence="2" type="ORF">PKNOH_S140262000</name>
</gene>
<feature type="compositionally biased region" description="Low complexity" evidence="1">
    <location>
        <begin position="338"/>
        <end position="356"/>
    </location>
</feature>
<feature type="compositionally biased region" description="Basic and acidic residues" evidence="1">
    <location>
        <begin position="687"/>
        <end position="698"/>
    </location>
</feature>
<evidence type="ECO:0000313" key="2">
    <source>
        <dbReference type="EMBL" id="OTN64014.1"/>
    </source>
</evidence>
<evidence type="ECO:0000256" key="1">
    <source>
        <dbReference type="SAM" id="MobiDB-lite"/>
    </source>
</evidence>
<dbReference type="VEuPathDB" id="PlasmoDB:PKNOH_S140262000"/>
<dbReference type="eggNOG" id="ENOG502QWYQ">
    <property type="taxonomic scope" value="Eukaryota"/>
</dbReference>
<dbReference type="VEuPathDB" id="PlasmoDB:PKA1H_140049400"/>
<organism evidence="2 3">
    <name type="scientific">Plasmodium knowlesi</name>
    <dbReference type="NCBI Taxonomy" id="5850"/>
    <lineage>
        <taxon>Eukaryota</taxon>
        <taxon>Sar</taxon>
        <taxon>Alveolata</taxon>
        <taxon>Apicomplexa</taxon>
        <taxon>Aconoidasida</taxon>
        <taxon>Haemosporida</taxon>
        <taxon>Plasmodiidae</taxon>
        <taxon>Plasmodium</taxon>
        <taxon>Plasmodium (Plasmodium)</taxon>
    </lineage>
</organism>
<reference evidence="2 3" key="1">
    <citation type="submission" date="2017-05" db="EMBL/GenBank/DDBJ databases">
        <title>PacBio assembly of a Plasmodium knowlesi genome sequence with Hi-C correction and manual annotation of the SICAvar gene family.</title>
        <authorList>
            <person name="Lapp S.A."/>
            <person name="Geraldo J.A."/>
            <person name="Chien J.-T."/>
            <person name="Ay F."/>
            <person name="Pakala S.B."/>
            <person name="Batugedara G."/>
            <person name="Humphrey J.C."/>
            <person name="Debarry J.D."/>
            <person name="Le Roch K.G."/>
            <person name="Galinski M.R."/>
            <person name="Kissinger J.C."/>
        </authorList>
    </citation>
    <scope>NUCLEOTIDE SEQUENCE [LARGE SCALE GENOMIC DNA]</scope>
    <source>
        <strain evidence="3">Malayan Strain Pk1 (A+)</strain>
    </source>
</reference>
<dbReference type="VEuPathDB" id="PlasmoDB:PKNH_1444000"/>
<feature type="compositionally biased region" description="Basic and acidic residues" evidence="1">
    <location>
        <begin position="934"/>
        <end position="946"/>
    </location>
</feature>
<evidence type="ECO:0000313" key="3">
    <source>
        <dbReference type="Proteomes" id="UP000195012"/>
    </source>
</evidence>
<feature type="region of interest" description="Disordered" evidence="1">
    <location>
        <begin position="300"/>
        <end position="370"/>
    </location>
</feature>